<feature type="domain" description="GFO/IDH/MocA-like oxidoreductase" evidence="4">
    <location>
        <begin position="143"/>
        <end position="256"/>
    </location>
</feature>
<evidence type="ECO:0000259" key="4">
    <source>
        <dbReference type="Pfam" id="PF22725"/>
    </source>
</evidence>
<protein>
    <submittedName>
        <fullName evidence="5">Oxidoreductase</fullName>
    </submittedName>
</protein>
<keyword evidence="6" id="KW-1185">Reference proteome</keyword>
<keyword evidence="2" id="KW-0560">Oxidoreductase</keyword>
<comment type="caution">
    <text evidence="5">The sequence shown here is derived from an EMBL/GenBank/DDBJ whole genome shotgun (WGS) entry which is preliminary data.</text>
</comment>
<evidence type="ECO:0000313" key="6">
    <source>
        <dbReference type="Proteomes" id="UP000236047"/>
    </source>
</evidence>
<dbReference type="InterPro" id="IPR050984">
    <property type="entry name" value="Gfo/Idh/MocA_domain"/>
</dbReference>
<dbReference type="InterPro" id="IPR000683">
    <property type="entry name" value="Gfo/Idh/MocA-like_OxRdtase_N"/>
</dbReference>
<organism evidence="5 6">
    <name type="scientific">Streptomyces noursei</name>
    <name type="common">Streptomyces albulus</name>
    <dbReference type="NCBI Taxonomy" id="1971"/>
    <lineage>
        <taxon>Bacteria</taxon>
        <taxon>Bacillati</taxon>
        <taxon>Actinomycetota</taxon>
        <taxon>Actinomycetes</taxon>
        <taxon>Kitasatosporales</taxon>
        <taxon>Streptomycetaceae</taxon>
        <taxon>Streptomyces</taxon>
    </lineage>
</organism>
<accession>A0A2N8P9N1</accession>
<feature type="domain" description="Gfo/Idh/MocA-like oxidoreductase N-terminal" evidence="3">
    <location>
        <begin position="15"/>
        <end position="130"/>
    </location>
</feature>
<dbReference type="GO" id="GO:0000166">
    <property type="term" value="F:nucleotide binding"/>
    <property type="evidence" value="ECO:0007669"/>
    <property type="project" value="InterPro"/>
</dbReference>
<evidence type="ECO:0000259" key="3">
    <source>
        <dbReference type="Pfam" id="PF01408"/>
    </source>
</evidence>
<name>A0A2N8P9N1_STRNR</name>
<dbReference type="Gene3D" id="3.40.50.720">
    <property type="entry name" value="NAD(P)-binding Rossmann-like Domain"/>
    <property type="match status" value="1"/>
</dbReference>
<dbReference type="SUPFAM" id="SSF55347">
    <property type="entry name" value="Glyceraldehyde-3-phosphate dehydrogenase-like, C-terminal domain"/>
    <property type="match status" value="1"/>
</dbReference>
<dbReference type="Proteomes" id="UP000236047">
    <property type="component" value="Unassembled WGS sequence"/>
</dbReference>
<dbReference type="GO" id="GO:0016491">
    <property type="term" value="F:oxidoreductase activity"/>
    <property type="evidence" value="ECO:0007669"/>
    <property type="project" value="UniProtKB-KW"/>
</dbReference>
<dbReference type="AlphaFoldDB" id="A0A2N8P9N1"/>
<dbReference type="Pfam" id="PF01408">
    <property type="entry name" value="GFO_IDH_MocA"/>
    <property type="match status" value="1"/>
</dbReference>
<dbReference type="PROSITE" id="PS51257">
    <property type="entry name" value="PROKAR_LIPOPROTEIN"/>
    <property type="match status" value="1"/>
</dbReference>
<dbReference type="PANTHER" id="PTHR22604:SF105">
    <property type="entry name" value="TRANS-1,2-DIHYDROBENZENE-1,2-DIOL DEHYDROGENASE"/>
    <property type="match status" value="1"/>
</dbReference>
<evidence type="ECO:0000256" key="2">
    <source>
        <dbReference type="ARBA" id="ARBA00023002"/>
    </source>
</evidence>
<dbReference type="Gene3D" id="3.30.360.10">
    <property type="entry name" value="Dihydrodipicolinate Reductase, domain 2"/>
    <property type="match status" value="1"/>
</dbReference>
<dbReference type="InterPro" id="IPR036291">
    <property type="entry name" value="NAD(P)-bd_dom_sf"/>
</dbReference>
<evidence type="ECO:0000313" key="5">
    <source>
        <dbReference type="EMBL" id="PNE37715.1"/>
    </source>
</evidence>
<evidence type="ECO:0000256" key="1">
    <source>
        <dbReference type="ARBA" id="ARBA00010928"/>
    </source>
</evidence>
<dbReference type="SUPFAM" id="SSF51735">
    <property type="entry name" value="NAD(P)-binding Rossmann-fold domains"/>
    <property type="match status" value="1"/>
</dbReference>
<sequence length="340" mass="36598">MFTDVTRQSSCPPLGFGVLGCADIAWRRTAPALAADPGVRLTAFASRSPEKGRRFAERFGDAAVTDYDALLRRPDVDAVYIPLPAMLQAEWIERALTAGKHVFAEKPLSTRAADTARLFALAKERGVVLKENAMFLHHSQHTAVDRLLADGAIGQLRGFSAAFTIPPLPESNIRNHADLGAGALLDVAVYTVRAALRFLGPRLEVVGATLREADGVVRSGSALLVTPEGVPAQLTFGMEHAYRTEYALTGSTGRLRLDRAFTPPPGHQPVVDVTRQDHREQITLPPDDQFARIVAAFVREVRGEAPAERAASAAESQRVAETIDALAARAVRTKAPGDVS</sequence>
<dbReference type="InterPro" id="IPR055170">
    <property type="entry name" value="GFO_IDH_MocA-like_dom"/>
</dbReference>
<dbReference type="Pfam" id="PF22725">
    <property type="entry name" value="GFO_IDH_MocA_C3"/>
    <property type="match status" value="1"/>
</dbReference>
<dbReference type="PANTHER" id="PTHR22604">
    <property type="entry name" value="OXIDOREDUCTASES"/>
    <property type="match status" value="1"/>
</dbReference>
<gene>
    <name evidence="5" type="ORF">AOB60_26020</name>
</gene>
<proteinExistence type="inferred from homology"/>
<dbReference type="EMBL" id="LJSN01000003">
    <property type="protein sequence ID" value="PNE37715.1"/>
    <property type="molecule type" value="Genomic_DNA"/>
</dbReference>
<comment type="similarity">
    <text evidence="1">Belongs to the Gfo/Idh/MocA family.</text>
</comment>
<reference evidence="6" key="1">
    <citation type="submission" date="2015-09" db="EMBL/GenBank/DDBJ databases">
        <authorList>
            <person name="Graham D.E."/>
            <person name="Mahan K.M."/>
            <person name="Klingeman D.M."/>
            <person name="Fida T."/>
            <person name="Giannone R.J."/>
            <person name="Hettich R.L."/>
            <person name="Parry R.J."/>
            <person name="Spain J.C."/>
        </authorList>
    </citation>
    <scope>NUCLEOTIDE SEQUENCE [LARGE SCALE GENOMIC DNA]</scope>
    <source>
        <strain evidence="6">JCM 4701</strain>
    </source>
</reference>